<keyword evidence="6 15" id="KW-0812">Transmembrane</keyword>
<dbReference type="PROSITE" id="PS01069">
    <property type="entry name" value="DAGK_PROKAR"/>
    <property type="match status" value="1"/>
</dbReference>
<evidence type="ECO:0000313" key="17">
    <source>
        <dbReference type="Proteomes" id="UP001240643"/>
    </source>
</evidence>
<feature type="transmembrane region" description="Helical" evidence="15">
    <location>
        <begin position="59"/>
        <end position="82"/>
    </location>
</feature>
<dbReference type="Gene3D" id="1.10.287.3610">
    <property type="match status" value="1"/>
</dbReference>
<evidence type="ECO:0000256" key="6">
    <source>
        <dbReference type="ARBA" id="ARBA00022692"/>
    </source>
</evidence>
<comment type="subcellular location">
    <subcellularLocation>
        <location evidence="1">Cell membrane</location>
        <topology evidence="1">Multi-pass membrane protein</topology>
    </subcellularLocation>
</comment>
<accession>A0ABU0LZP1</accession>
<keyword evidence="8 16" id="KW-0418">Kinase</keyword>
<evidence type="ECO:0000256" key="8">
    <source>
        <dbReference type="ARBA" id="ARBA00022777"/>
    </source>
</evidence>
<evidence type="ECO:0000256" key="15">
    <source>
        <dbReference type="SAM" id="Phobius"/>
    </source>
</evidence>
<keyword evidence="5" id="KW-0808">Transferase</keyword>
<evidence type="ECO:0000256" key="3">
    <source>
        <dbReference type="ARBA" id="ARBA00022475"/>
    </source>
</evidence>
<keyword evidence="13" id="KW-0594">Phospholipid biosynthesis</keyword>
<keyword evidence="4" id="KW-0444">Lipid biosynthesis</keyword>
<evidence type="ECO:0000256" key="1">
    <source>
        <dbReference type="ARBA" id="ARBA00004651"/>
    </source>
</evidence>
<dbReference type="EMBL" id="JAUSWO010000001">
    <property type="protein sequence ID" value="MDQ0514176.1"/>
    <property type="molecule type" value="Genomic_DNA"/>
</dbReference>
<gene>
    <name evidence="16" type="ORF">J2Z62_000614</name>
</gene>
<dbReference type="InterPro" id="IPR000829">
    <property type="entry name" value="DAGK"/>
</dbReference>
<evidence type="ECO:0000256" key="7">
    <source>
        <dbReference type="ARBA" id="ARBA00022741"/>
    </source>
</evidence>
<comment type="similarity">
    <text evidence="2">Belongs to the bacterial diacylglycerol kinase family.</text>
</comment>
<dbReference type="PANTHER" id="PTHR34299:SF1">
    <property type="entry name" value="DIACYLGLYCEROL KINASE"/>
    <property type="match status" value="1"/>
</dbReference>
<keyword evidence="3" id="KW-1003">Cell membrane</keyword>
<dbReference type="Proteomes" id="UP001240643">
    <property type="component" value="Unassembled WGS sequence"/>
</dbReference>
<reference evidence="16" key="1">
    <citation type="submission" date="2023-07" db="EMBL/GenBank/DDBJ databases">
        <title>Genomic Encyclopedia of Type Strains, Phase IV (KMG-IV): sequencing the most valuable type-strain genomes for metagenomic binning, comparative biology and taxonomic classification.</title>
        <authorList>
            <person name="Goeker M."/>
        </authorList>
    </citation>
    <scope>NUCLEOTIDE SEQUENCE [LARGE SCALE GENOMIC DNA]</scope>
    <source>
        <strain evidence="16">DSM 21204</strain>
    </source>
</reference>
<dbReference type="GO" id="GO:0016301">
    <property type="term" value="F:kinase activity"/>
    <property type="evidence" value="ECO:0007669"/>
    <property type="project" value="UniProtKB-KW"/>
</dbReference>
<dbReference type="RefSeq" id="WP_256547130.1">
    <property type="nucleotide sequence ID" value="NZ_CP101809.1"/>
</dbReference>
<feature type="transmembrane region" description="Helical" evidence="15">
    <location>
        <begin position="103"/>
        <end position="124"/>
    </location>
</feature>
<evidence type="ECO:0000256" key="10">
    <source>
        <dbReference type="ARBA" id="ARBA00022989"/>
    </source>
</evidence>
<dbReference type="InterPro" id="IPR036945">
    <property type="entry name" value="DAGK_sf"/>
</dbReference>
<evidence type="ECO:0000256" key="13">
    <source>
        <dbReference type="ARBA" id="ARBA00023209"/>
    </source>
</evidence>
<protein>
    <submittedName>
        <fullName evidence="16">Diacylglycerol kinase</fullName>
    </submittedName>
</protein>
<evidence type="ECO:0000256" key="2">
    <source>
        <dbReference type="ARBA" id="ARBA00005967"/>
    </source>
</evidence>
<dbReference type="CDD" id="cd14265">
    <property type="entry name" value="UDPK_IM_like"/>
    <property type="match status" value="1"/>
</dbReference>
<keyword evidence="14" id="KW-1208">Phospholipid metabolism</keyword>
<keyword evidence="12 15" id="KW-0472">Membrane</keyword>
<sequence>MNKFNKIKNQSFRSYYIRAVNAFKGLYTVLKEENSFVVIFIIIFISYITAGILHTKMTALEWIVVVITGTLILVVEVINTAIENIVDLINFRYGINAKKIKNIASAASLLMILGAIIVYLILFISKVVQ</sequence>
<evidence type="ECO:0000256" key="4">
    <source>
        <dbReference type="ARBA" id="ARBA00022516"/>
    </source>
</evidence>
<evidence type="ECO:0000256" key="9">
    <source>
        <dbReference type="ARBA" id="ARBA00022840"/>
    </source>
</evidence>
<dbReference type="InterPro" id="IPR033717">
    <property type="entry name" value="UDPK"/>
</dbReference>
<comment type="caution">
    <text evidence="16">The sequence shown here is derived from an EMBL/GenBank/DDBJ whole genome shotgun (WGS) entry which is preliminary data.</text>
</comment>
<evidence type="ECO:0000313" key="16">
    <source>
        <dbReference type="EMBL" id="MDQ0514176.1"/>
    </source>
</evidence>
<name>A0ABU0LZP1_9BACT</name>
<feature type="transmembrane region" description="Helical" evidence="15">
    <location>
        <begin position="34"/>
        <end position="53"/>
    </location>
</feature>
<evidence type="ECO:0000256" key="12">
    <source>
        <dbReference type="ARBA" id="ARBA00023136"/>
    </source>
</evidence>
<keyword evidence="17" id="KW-1185">Reference proteome</keyword>
<keyword evidence="11" id="KW-0443">Lipid metabolism</keyword>
<evidence type="ECO:0000256" key="14">
    <source>
        <dbReference type="ARBA" id="ARBA00023264"/>
    </source>
</evidence>
<keyword evidence="10 15" id="KW-1133">Transmembrane helix</keyword>
<dbReference type="PANTHER" id="PTHR34299">
    <property type="entry name" value="DIACYLGLYCEROL KINASE"/>
    <property type="match status" value="1"/>
</dbReference>
<keyword evidence="7" id="KW-0547">Nucleotide-binding</keyword>
<organism evidence="16 17">
    <name type="scientific">Mycoplasmoides fastidiosum</name>
    <dbReference type="NCBI Taxonomy" id="92758"/>
    <lineage>
        <taxon>Bacteria</taxon>
        <taxon>Bacillati</taxon>
        <taxon>Mycoplasmatota</taxon>
        <taxon>Mycoplasmoidales</taxon>
        <taxon>Mycoplasmoidaceae</taxon>
        <taxon>Mycoplasmoides</taxon>
    </lineage>
</organism>
<keyword evidence="9" id="KW-0067">ATP-binding</keyword>
<evidence type="ECO:0000256" key="5">
    <source>
        <dbReference type="ARBA" id="ARBA00022679"/>
    </source>
</evidence>
<evidence type="ECO:0000256" key="11">
    <source>
        <dbReference type="ARBA" id="ARBA00023098"/>
    </source>
</evidence>
<proteinExistence type="inferred from homology"/>
<dbReference type="Pfam" id="PF01219">
    <property type="entry name" value="DAGK_prokar"/>
    <property type="match status" value="1"/>
</dbReference>